<organism evidence="2 3">
    <name type="scientific">Entamoeba histolytica</name>
    <dbReference type="NCBI Taxonomy" id="5759"/>
    <lineage>
        <taxon>Eukaryota</taxon>
        <taxon>Amoebozoa</taxon>
        <taxon>Evosea</taxon>
        <taxon>Archamoebae</taxon>
        <taxon>Mastigamoebida</taxon>
        <taxon>Entamoebidae</taxon>
        <taxon>Entamoeba</taxon>
    </lineage>
</organism>
<evidence type="ECO:0000313" key="3">
    <source>
        <dbReference type="Proteomes" id="UP000078387"/>
    </source>
</evidence>
<evidence type="ECO:0000313" key="2">
    <source>
        <dbReference type="EMBL" id="GAT93091.1"/>
    </source>
</evidence>
<name>A0A5K1TYJ6_ENTHI</name>
<gene>
    <name evidence="2" type="ORF">CL6EHI_069130</name>
</gene>
<dbReference type="Proteomes" id="UP000078387">
    <property type="component" value="Unassembled WGS sequence"/>
</dbReference>
<evidence type="ECO:0000256" key="1">
    <source>
        <dbReference type="SAM" id="SignalP"/>
    </source>
</evidence>
<feature type="chain" id="PRO_5023911767" description="Ribosomal protein L7a" evidence="1">
    <location>
        <begin position="17"/>
        <end position="190"/>
    </location>
</feature>
<evidence type="ECO:0008006" key="4">
    <source>
        <dbReference type="Google" id="ProtNLM"/>
    </source>
</evidence>
<keyword evidence="1" id="KW-0732">Signal</keyword>
<dbReference type="VEuPathDB" id="AmoebaDB:EHI_069130"/>
<feature type="signal peptide" evidence="1">
    <location>
        <begin position="1"/>
        <end position="16"/>
    </location>
</feature>
<dbReference type="VEuPathDB" id="AmoebaDB:KM1_136880"/>
<accession>A0A5K1TYJ6</accession>
<reference evidence="2 3" key="1">
    <citation type="submission" date="2016-05" db="EMBL/GenBank/DDBJ databases">
        <title>First whole genome sequencing of Entamoeba histolytica HM1:IMSS-clone-6.</title>
        <authorList>
            <person name="Mukherjee Avik.K."/>
            <person name="Izumyama S."/>
            <person name="Nakada-Tsukui K."/>
            <person name="Nozaki T."/>
        </authorList>
    </citation>
    <scope>NUCLEOTIDE SEQUENCE [LARGE SCALE GENOMIC DNA]</scope>
    <source>
        <strain evidence="2 3">HM1:IMSS clone 6</strain>
    </source>
</reference>
<dbReference type="VEuPathDB" id="AmoebaDB:EHI8A_077710"/>
<proteinExistence type="predicted"/>
<comment type="caution">
    <text evidence="2">The sequence shown here is derived from an EMBL/GenBank/DDBJ whole genome shotgun (WGS) entry which is preliminary data.</text>
</comment>
<dbReference type="EMBL" id="BDEQ01000001">
    <property type="protein sequence ID" value="GAT93091.1"/>
    <property type="molecule type" value="Genomic_DNA"/>
</dbReference>
<dbReference type="OMA" id="CVVEGIN"/>
<dbReference type="VEuPathDB" id="AmoebaDB:EHI5A_118140"/>
<protein>
    <recommendedName>
        <fullName evidence="4">Ribosomal protein L7a</fullName>
    </recommendedName>
</protein>
<dbReference type="AlphaFoldDB" id="A0A5K1TYJ6"/>
<dbReference type="VEuPathDB" id="AmoebaDB:EHI7A_074890"/>
<sequence>MRIIVFLVMICVLTEAQCNMKMGCMKKYRQRACKNETKKLERMVKRLAFKNRINRNRLATIESTFVLPELPVDSASTTTNKTNVSTKKELTKEEKAKIELIKKDQTPSEDNIYVKAMNSYFATLKPVVKEKKLIKRYIVHTPCTGDLCKFLNKKLKVPKCKDKFKPSQCMKLGYNYKAKVQTMAKQKCLL</sequence>